<dbReference type="Proteomes" id="UP000293912">
    <property type="component" value="Chromosome"/>
</dbReference>
<proteinExistence type="predicted"/>
<dbReference type="InterPro" id="IPR049368">
    <property type="entry name" value="FkbO_Hyg5-like_N"/>
</dbReference>
<dbReference type="AlphaFoldDB" id="A0A4P6X0S4"/>
<evidence type="ECO:0000259" key="1">
    <source>
        <dbReference type="Pfam" id="PF21168"/>
    </source>
</evidence>
<dbReference type="SUPFAM" id="SSF55298">
    <property type="entry name" value="YjgF-like"/>
    <property type="match status" value="1"/>
</dbReference>
<keyword evidence="3" id="KW-1185">Reference proteome</keyword>
<gene>
    <name evidence="2" type="ORF">HPF_20785</name>
</gene>
<name>A0A4P6X0S4_HYDPS</name>
<organism evidence="2 3">
    <name type="scientific">Hydrogenophaga pseudoflava</name>
    <name type="common">Pseudomonas carboxydoflava</name>
    <dbReference type="NCBI Taxonomy" id="47421"/>
    <lineage>
        <taxon>Bacteria</taxon>
        <taxon>Pseudomonadati</taxon>
        <taxon>Pseudomonadota</taxon>
        <taxon>Betaproteobacteria</taxon>
        <taxon>Burkholderiales</taxon>
        <taxon>Comamonadaceae</taxon>
        <taxon>Hydrogenophaga</taxon>
    </lineage>
</organism>
<feature type="domain" description="Chorismatase FkbO/Hyg5-like N-terminal" evidence="1">
    <location>
        <begin position="60"/>
        <end position="184"/>
    </location>
</feature>
<evidence type="ECO:0000313" key="3">
    <source>
        <dbReference type="Proteomes" id="UP000293912"/>
    </source>
</evidence>
<dbReference type="RefSeq" id="WP_133157722.1">
    <property type="nucleotide sequence ID" value="NZ_CP037867.1"/>
</dbReference>
<dbReference type="InterPro" id="IPR035959">
    <property type="entry name" value="RutC-like_sf"/>
</dbReference>
<dbReference type="Pfam" id="PF21168">
    <property type="entry name" value="FkbO_Hyg5-like_N"/>
    <property type="match status" value="1"/>
</dbReference>
<dbReference type="KEGG" id="hpse:HPF_20785"/>
<protein>
    <recommendedName>
        <fullName evidence="1">Chorismatase FkbO/Hyg5-like N-terminal domain-containing protein</fullName>
    </recommendedName>
</protein>
<sequence length="329" mass="35047">MSLSLLSLRSFSSLPTGQVLGGFHVGAASPPAVAWPLQHLPTPVLDGGEALRECWLLPDGAPVLTGEHEGVVWRRSGDLLFGVIDVPEAGVVPEPGRSALQQAAFDIYARIFQLLDAQGLPHLWRLWNYMADINGEADGLERYRQFNIGRGDAFEAGARSVVGRVPAACALGVASGPLTVAFLAGPTPIVPVENPRQVSAFLYPDRYGPRSPTFSRAALVHPPGQEILFVSGTASIVGHETVHPGDVRAQTVESLDNIAAVLAQASLKSRSGPFALGDLGYRAYVRHPADLATVREVVAQRLGDAPVTYVLADVCRSDLLVEIEGQCVR</sequence>
<evidence type="ECO:0000313" key="2">
    <source>
        <dbReference type="EMBL" id="QBM30142.1"/>
    </source>
</evidence>
<dbReference type="Gene3D" id="3.30.1330.40">
    <property type="entry name" value="RutC-like"/>
    <property type="match status" value="1"/>
</dbReference>
<reference evidence="2 3" key="1">
    <citation type="submission" date="2019-03" db="EMBL/GenBank/DDBJ databases">
        <authorList>
            <person name="Sebastian G."/>
            <person name="Baumann P."/>
            <person name="Ruckert C."/>
            <person name="Kalinowski J."/>
            <person name="Nebel B."/>
            <person name="Takors R."/>
            <person name="Blombach B."/>
        </authorList>
    </citation>
    <scope>NUCLEOTIDE SEQUENCE [LARGE SCALE GENOMIC DNA]</scope>
    <source>
        <strain evidence="2 3">DSM 1084</strain>
    </source>
</reference>
<dbReference type="EMBL" id="CP037867">
    <property type="protein sequence ID" value="QBM30142.1"/>
    <property type="molecule type" value="Genomic_DNA"/>
</dbReference>
<dbReference type="CDD" id="cd06153">
    <property type="entry name" value="YjgF_YER057c_UK114_like_5"/>
    <property type="match status" value="1"/>
</dbReference>
<accession>A0A4P6X0S4</accession>